<dbReference type="PROSITE" id="PS51257">
    <property type="entry name" value="PROKAR_LIPOPROTEIN"/>
    <property type="match status" value="1"/>
</dbReference>
<proteinExistence type="predicted"/>
<organism evidence="4 5">
    <name type="scientific">Planoprotostelium fungivorum</name>
    <dbReference type="NCBI Taxonomy" id="1890364"/>
    <lineage>
        <taxon>Eukaryota</taxon>
        <taxon>Amoebozoa</taxon>
        <taxon>Evosea</taxon>
        <taxon>Variosea</taxon>
        <taxon>Cavosteliida</taxon>
        <taxon>Cavosteliaceae</taxon>
        <taxon>Planoprotostelium</taxon>
    </lineage>
</organism>
<dbReference type="InParanoid" id="A0A2P6MZ57"/>
<feature type="transmembrane region" description="Helical" evidence="2">
    <location>
        <begin position="659"/>
        <end position="680"/>
    </location>
</feature>
<dbReference type="AlphaFoldDB" id="A0A2P6MZ57"/>
<feature type="region of interest" description="Disordered" evidence="1">
    <location>
        <begin position="610"/>
        <end position="637"/>
    </location>
</feature>
<sequence length="706" mass="77393">MRDGGLRVLFFITLFGICAASLGCRWTSASDGDFNQMENWSCGRVPKKGDEAIIDSDLQVTLNQGSMITLDSVLVSNSSTLLVFGALHLLSNDGVTVSSDSILIVNSSASITGAATAQNVTISNSGTMIVDGGTLQSVSIVNLGTAQLTGATFDPVSDMTKFIHNDLSGILNIVRDDILNASTIPTLINDGHMHISNYHLSPSTDETTIRGQWKVSGNLTCVDEVEITSSLVLEDSSVVQITHLTVSEIHVHEGASIQIDRLDVTTNGRSTWESHLQPNQLTIGIGHHFNWTKPVQIESILTEQPSSSRSISKTTLYLPSSVNVSLLVLRGVQLVIPDDCTVIINQDSIFQSVNITSKGKANLSLGGAIVVTGWIHLGSEMTMIVMEDSELEISQDTSIKGDKDSKLIVHRATVDVRQVAVWSVTTEIYRGVIIVTLEERPPSIPIVGANNMTISNDSVFDIKLNQEMKSITIVSGNVTYNSSHLVPAYRPCLLPGRIIQEKHGLVFEAGRPDLQPPTDLKVRRTTKNLEFYWNEPIYAEQCHSSISIIRYEIRGNKKTWTCDIDDDQQAHANMEYPIEPTETSPDPTEYTVVAVGQSFDDMTYESRPSNTFVFPPYPTPTTSSSTHTKNPTNTYTHKTRLTTTSNEYEDNSDNGIWKLYIALAFLGAVLLLVVIVVIAMKLKSKSDEKKIVQHHLLVNEGGEDFD</sequence>
<keyword evidence="2" id="KW-0472">Membrane</keyword>
<evidence type="ECO:0000313" key="4">
    <source>
        <dbReference type="EMBL" id="PRP76992.1"/>
    </source>
</evidence>
<gene>
    <name evidence="4" type="ORF">PROFUN_14703</name>
</gene>
<evidence type="ECO:0000313" key="5">
    <source>
        <dbReference type="Proteomes" id="UP000241769"/>
    </source>
</evidence>
<protein>
    <recommendedName>
        <fullName evidence="6">Fibronectin type-III domain-containing protein</fullName>
    </recommendedName>
</protein>
<comment type="caution">
    <text evidence="4">The sequence shown here is derived from an EMBL/GenBank/DDBJ whole genome shotgun (WGS) entry which is preliminary data.</text>
</comment>
<evidence type="ECO:0008006" key="6">
    <source>
        <dbReference type="Google" id="ProtNLM"/>
    </source>
</evidence>
<keyword evidence="5" id="KW-1185">Reference proteome</keyword>
<name>A0A2P6MZ57_9EUKA</name>
<evidence type="ECO:0000256" key="1">
    <source>
        <dbReference type="SAM" id="MobiDB-lite"/>
    </source>
</evidence>
<feature type="chain" id="PRO_5015110160" description="Fibronectin type-III domain-containing protein" evidence="3">
    <location>
        <begin position="21"/>
        <end position="706"/>
    </location>
</feature>
<evidence type="ECO:0000256" key="2">
    <source>
        <dbReference type="SAM" id="Phobius"/>
    </source>
</evidence>
<evidence type="ECO:0000256" key="3">
    <source>
        <dbReference type="SAM" id="SignalP"/>
    </source>
</evidence>
<feature type="compositionally biased region" description="Low complexity" evidence="1">
    <location>
        <begin position="610"/>
        <end position="634"/>
    </location>
</feature>
<dbReference type="Proteomes" id="UP000241769">
    <property type="component" value="Unassembled WGS sequence"/>
</dbReference>
<keyword evidence="2" id="KW-1133">Transmembrane helix</keyword>
<keyword evidence="2" id="KW-0812">Transmembrane</keyword>
<keyword evidence="3" id="KW-0732">Signal</keyword>
<dbReference type="EMBL" id="MDYQ01000288">
    <property type="protein sequence ID" value="PRP76992.1"/>
    <property type="molecule type" value="Genomic_DNA"/>
</dbReference>
<accession>A0A2P6MZ57</accession>
<reference evidence="4 5" key="1">
    <citation type="journal article" date="2018" name="Genome Biol. Evol.">
        <title>Multiple Roots of Fruiting Body Formation in Amoebozoa.</title>
        <authorList>
            <person name="Hillmann F."/>
            <person name="Forbes G."/>
            <person name="Novohradska S."/>
            <person name="Ferling I."/>
            <person name="Riege K."/>
            <person name="Groth M."/>
            <person name="Westermann M."/>
            <person name="Marz M."/>
            <person name="Spaller T."/>
            <person name="Winckler T."/>
            <person name="Schaap P."/>
            <person name="Glockner G."/>
        </authorList>
    </citation>
    <scope>NUCLEOTIDE SEQUENCE [LARGE SCALE GENOMIC DNA]</scope>
    <source>
        <strain evidence="4 5">Jena</strain>
    </source>
</reference>
<feature type="signal peptide" evidence="3">
    <location>
        <begin position="1"/>
        <end position="20"/>
    </location>
</feature>